<organism evidence="3 4">
    <name type="scientific">Achromobacter spanius</name>
    <dbReference type="NCBI Taxonomy" id="217203"/>
    <lineage>
        <taxon>Bacteria</taxon>
        <taxon>Pseudomonadati</taxon>
        <taxon>Pseudomonadota</taxon>
        <taxon>Betaproteobacteria</taxon>
        <taxon>Burkholderiales</taxon>
        <taxon>Alcaligenaceae</taxon>
        <taxon>Achromobacter</taxon>
    </lineage>
</organism>
<protein>
    <recommendedName>
        <fullName evidence="5">FAD-linked oxidase C-terminal domain-containing protein</fullName>
    </recommendedName>
</protein>
<proteinExistence type="predicted"/>
<dbReference type="InterPro" id="IPR016164">
    <property type="entry name" value="FAD-linked_Oxase-like_C"/>
</dbReference>
<dbReference type="Gene3D" id="1.10.45.10">
    <property type="entry name" value="Vanillyl-alcohol Oxidase, Chain A, domain 4"/>
    <property type="match status" value="1"/>
</dbReference>
<name>A0ABY8GVY4_9BURK</name>
<dbReference type="EMBL" id="CP121261">
    <property type="protein sequence ID" value="WFP08746.1"/>
    <property type="molecule type" value="Genomic_DNA"/>
</dbReference>
<evidence type="ECO:0000313" key="4">
    <source>
        <dbReference type="Proteomes" id="UP001214170"/>
    </source>
</evidence>
<keyword evidence="1" id="KW-0285">Flavoprotein</keyword>
<gene>
    <name evidence="3" type="ORF">P8T11_02380</name>
</gene>
<dbReference type="Proteomes" id="UP001214170">
    <property type="component" value="Chromosome"/>
</dbReference>
<accession>A0ABY8GVY4</accession>
<dbReference type="SUPFAM" id="SSF55103">
    <property type="entry name" value="FAD-linked oxidases, C-terminal domain"/>
    <property type="match status" value="1"/>
</dbReference>
<dbReference type="InterPro" id="IPR016171">
    <property type="entry name" value="Vanillyl_alc_oxidase_C-sub2"/>
</dbReference>
<sequence length="86" mass="9593">MSPQLLFAVRHLLQDADEAARADTCYRSLSKLFADRGIFVGRAPTMYHDFHQAQRMPEFVRACASIKAALDPNGVIAPGKYGIERI</sequence>
<dbReference type="RefSeq" id="WP_268078505.1">
    <property type="nucleotide sequence ID" value="NZ_CP106885.1"/>
</dbReference>
<evidence type="ECO:0000313" key="3">
    <source>
        <dbReference type="EMBL" id="WFP08746.1"/>
    </source>
</evidence>
<evidence type="ECO:0000256" key="1">
    <source>
        <dbReference type="ARBA" id="ARBA00022630"/>
    </source>
</evidence>
<keyword evidence="2" id="KW-0274">FAD</keyword>
<evidence type="ECO:0000256" key="2">
    <source>
        <dbReference type="ARBA" id="ARBA00022827"/>
    </source>
</evidence>
<reference evidence="3 4" key="1">
    <citation type="submission" date="2023-03" db="EMBL/GenBank/DDBJ databases">
        <title>Achromobacter spanius LIG8.</title>
        <authorList>
            <person name="Shrestha S."/>
        </authorList>
    </citation>
    <scope>NUCLEOTIDE SEQUENCE [LARGE SCALE GENOMIC DNA]</scope>
    <source>
        <strain evidence="3 4">LIG8</strain>
    </source>
</reference>
<keyword evidence="4" id="KW-1185">Reference proteome</keyword>
<evidence type="ECO:0008006" key="5">
    <source>
        <dbReference type="Google" id="ProtNLM"/>
    </source>
</evidence>